<dbReference type="PANTHER" id="PTHR24300:SF413">
    <property type="entry name" value="CYTOCHROME P450 18A1"/>
    <property type="match status" value="1"/>
</dbReference>
<dbReference type="InterPro" id="IPR017972">
    <property type="entry name" value="Cyt_P450_CS"/>
</dbReference>
<accession>E9G4T8</accession>
<keyword evidence="2 5" id="KW-0479">Metal-binding</keyword>
<keyword evidence="7" id="KW-1133">Transmembrane helix</keyword>
<dbReference type="Proteomes" id="UP000000305">
    <property type="component" value="Unassembled WGS sequence"/>
</dbReference>
<evidence type="ECO:0000313" key="9">
    <source>
        <dbReference type="Proteomes" id="UP000000305"/>
    </source>
</evidence>
<dbReference type="OMA" id="ICGITMS"/>
<dbReference type="HOGENOM" id="CLU_001570_22_0_1"/>
<feature type="transmembrane region" description="Helical" evidence="7">
    <location>
        <begin position="25"/>
        <end position="43"/>
    </location>
</feature>
<dbReference type="GO" id="GO:0008202">
    <property type="term" value="P:steroid metabolic process"/>
    <property type="evidence" value="ECO:0000318"/>
    <property type="project" value="GO_Central"/>
</dbReference>
<dbReference type="Gene3D" id="1.10.630.10">
    <property type="entry name" value="Cytochrome P450"/>
    <property type="match status" value="1"/>
</dbReference>
<keyword evidence="5 6" id="KW-0349">Heme</keyword>
<dbReference type="GO" id="GO:0006082">
    <property type="term" value="P:organic acid metabolic process"/>
    <property type="evidence" value="ECO:0000318"/>
    <property type="project" value="GO_Central"/>
</dbReference>
<sequence>MIVWSLGRLATWMLHLIVDTSCSESLWTTLFFIFVAWIASYLWRWWRTSRNLPPGPLGYPILGYLPRIKRDFHEELTALSRQYGSVFSVKLGSELIVVLSDHKMIREAFRREEFACRPDNDFMKLLDGYGIINTEGKMWKEQRRFLHERLRHFGMKHMGDGREKMEARIMNEVLELVGDLATKKSDPVDLGSYLSSSVSNVICSLLMSVRFRPDDPKFIRFTSLIDDGFKLFTVTAAAGFIPILKLLPGFNYAFNKIQQNLKEISGFYQSIVDEHKKSFDPNNIRDIIDGYILEIQNAKEEGRSEKLFNGKNGDRQMQQIIGDMFSAGTETVKTTLQWATVFALREPHMQARVQEELDSVVGRGRMPSLDDLPNLPYTEAFMLEVMRRATAVPLGTTHSTSRTTTLNGYTIPKGTQVIPLIHAVHMSPSLWKDPEVFNPERFLSADGTKVVKPEYFIPFGVGRRVCLGDVLAKAELFLFFSTILHTFKLTLPQGATMPDLRGQAGVTVSPQSFQVCAEGRDIEKVDESTRETTEILLSCPASAQ</sequence>
<dbReference type="PROSITE" id="PS00086">
    <property type="entry name" value="CYTOCHROME_P450"/>
    <property type="match status" value="1"/>
</dbReference>
<dbReference type="SUPFAM" id="SSF48264">
    <property type="entry name" value="Cytochrome P450"/>
    <property type="match status" value="1"/>
</dbReference>
<evidence type="ECO:0000256" key="5">
    <source>
        <dbReference type="PIRSR" id="PIRSR602401-1"/>
    </source>
</evidence>
<gene>
    <name evidence="8" type="ORF">DAPPUDRAFT_314153</name>
</gene>
<keyword evidence="9" id="KW-1185">Reference proteome</keyword>
<evidence type="ECO:0000313" key="8">
    <source>
        <dbReference type="EMBL" id="EFX85356.1"/>
    </source>
</evidence>
<reference evidence="8 9" key="1">
    <citation type="journal article" date="2011" name="Science">
        <title>The ecoresponsive genome of Daphnia pulex.</title>
        <authorList>
            <person name="Colbourne J.K."/>
            <person name="Pfrender M.E."/>
            <person name="Gilbert D."/>
            <person name="Thomas W.K."/>
            <person name="Tucker A."/>
            <person name="Oakley T.H."/>
            <person name="Tokishita S."/>
            <person name="Aerts A."/>
            <person name="Arnold G.J."/>
            <person name="Basu M.K."/>
            <person name="Bauer D.J."/>
            <person name="Caceres C.E."/>
            <person name="Carmel L."/>
            <person name="Casola C."/>
            <person name="Choi J.H."/>
            <person name="Detter J.C."/>
            <person name="Dong Q."/>
            <person name="Dusheyko S."/>
            <person name="Eads B.D."/>
            <person name="Frohlich T."/>
            <person name="Geiler-Samerotte K.A."/>
            <person name="Gerlach D."/>
            <person name="Hatcher P."/>
            <person name="Jogdeo S."/>
            <person name="Krijgsveld J."/>
            <person name="Kriventseva E.V."/>
            <person name="Kultz D."/>
            <person name="Laforsch C."/>
            <person name="Lindquist E."/>
            <person name="Lopez J."/>
            <person name="Manak J.R."/>
            <person name="Muller J."/>
            <person name="Pangilinan J."/>
            <person name="Patwardhan R.P."/>
            <person name="Pitluck S."/>
            <person name="Pritham E.J."/>
            <person name="Rechtsteiner A."/>
            <person name="Rho M."/>
            <person name="Rogozin I.B."/>
            <person name="Sakarya O."/>
            <person name="Salamov A."/>
            <person name="Schaack S."/>
            <person name="Shapiro H."/>
            <person name="Shiga Y."/>
            <person name="Skalitzky C."/>
            <person name="Smith Z."/>
            <person name="Souvorov A."/>
            <person name="Sung W."/>
            <person name="Tang Z."/>
            <person name="Tsuchiya D."/>
            <person name="Tu H."/>
            <person name="Vos H."/>
            <person name="Wang M."/>
            <person name="Wolf Y.I."/>
            <person name="Yamagata H."/>
            <person name="Yamada T."/>
            <person name="Ye Y."/>
            <person name="Shaw J.R."/>
            <person name="Andrews J."/>
            <person name="Crease T.J."/>
            <person name="Tang H."/>
            <person name="Lucas S.M."/>
            <person name="Robertson H.M."/>
            <person name="Bork P."/>
            <person name="Koonin E.V."/>
            <person name="Zdobnov E.M."/>
            <person name="Grigoriev I.V."/>
            <person name="Lynch M."/>
            <person name="Boore J.L."/>
        </authorList>
    </citation>
    <scope>NUCLEOTIDE SEQUENCE [LARGE SCALE GENOMIC DNA]</scope>
</reference>
<evidence type="ECO:0000256" key="3">
    <source>
        <dbReference type="ARBA" id="ARBA00023004"/>
    </source>
</evidence>
<dbReference type="PhylomeDB" id="E9G4T8"/>
<evidence type="ECO:0000256" key="2">
    <source>
        <dbReference type="ARBA" id="ARBA00022723"/>
    </source>
</evidence>
<dbReference type="InParanoid" id="E9G4T8"/>
<evidence type="ECO:0000256" key="1">
    <source>
        <dbReference type="ARBA" id="ARBA00010617"/>
    </source>
</evidence>
<dbReference type="InterPro" id="IPR050182">
    <property type="entry name" value="Cytochrome_P450_fam2"/>
</dbReference>
<keyword evidence="4 6" id="KW-0503">Monooxygenase</keyword>
<dbReference type="KEGG" id="dpx:DAPPUDRAFT_314153"/>
<evidence type="ECO:0000256" key="6">
    <source>
        <dbReference type="RuleBase" id="RU000461"/>
    </source>
</evidence>
<dbReference type="GO" id="GO:0008395">
    <property type="term" value="F:steroid hydroxylase activity"/>
    <property type="evidence" value="ECO:0000318"/>
    <property type="project" value="GO_Central"/>
</dbReference>
<evidence type="ECO:0000256" key="4">
    <source>
        <dbReference type="ARBA" id="ARBA00023033"/>
    </source>
</evidence>
<keyword evidence="7" id="KW-0472">Membrane</keyword>
<dbReference type="Pfam" id="PF00067">
    <property type="entry name" value="p450"/>
    <property type="match status" value="1"/>
</dbReference>
<organism evidence="8 9">
    <name type="scientific">Daphnia pulex</name>
    <name type="common">Water flea</name>
    <dbReference type="NCBI Taxonomy" id="6669"/>
    <lineage>
        <taxon>Eukaryota</taxon>
        <taxon>Metazoa</taxon>
        <taxon>Ecdysozoa</taxon>
        <taxon>Arthropoda</taxon>
        <taxon>Crustacea</taxon>
        <taxon>Branchiopoda</taxon>
        <taxon>Diplostraca</taxon>
        <taxon>Cladocera</taxon>
        <taxon>Anomopoda</taxon>
        <taxon>Daphniidae</taxon>
        <taxon>Daphnia</taxon>
    </lineage>
</organism>
<keyword evidence="7" id="KW-0812">Transmembrane</keyword>
<dbReference type="STRING" id="6669.E9G4T8"/>
<comment type="similarity">
    <text evidence="1 6">Belongs to the cytochrome P450 family.</text>
</comment>
<keyword evidence="6" id="KW-0560">Oxidoreductase</keyword>
<dbReference type="GO" id="GO:0016712">
    <property type="term" value="F:oxidoreductase activity, acting on paired donors, with incorporation or reduction of molecular oxygen, reduced flavin or flavoprotein as one donor, and incorporation of one atom of oxygen"/>
    <property type="evidence" value="ECO:0000318"/>
    <property type="project" value="GO_Central"/>
</dbReference>
<dbReference type="FunFam" id="1.10.630.10:FF:000070">
    <property type="entry name" value="cytochrome P450 18a1"/>
    <property type="match status" value="1"/>
</dbReference>
<dbReference type="eggNOG" id="KOG0156">
    <property type="taxonomic scope" value="Eukaryota"/>
</dbReference>
<keyword evidence="3 5" id="KW-0408">Iron</keyword>
<dbReference type="GO" id="GO:0006805">
    <property type="term" value="P:xenobiotic metabolic process"/>
    <property type="evidence" value="ECO:0000318"/>
    <property type="project" value="GO_Central"/>
</dbReference>
<dbReference type="AlphaFoldDB" id="E9G4T8"/>
<comment type="cofactor">
    <cofactor evidence="5">
        <name>heme</name>
        <dbReference type="ChEBI" id="CHEBI:30413"/>
    </cofactor>
</comment>
<dbReference type="PRINTS" id="PR00463">
    <property type="entry name" value="EP450I"/>
</dbReference>
<proteinExistence type="inferred from homology"/>
<evidence type="ECO:0000256" key="7">
    <source>
        <dbReference type="SAM" id="Phobius"/>
    </source>
</evidence>
<protein>
    <recommendedName>
        <fullName evidence="10">Cytochrome P450</fullName>
    </recommendedName>
</protein>
<dbReference type="InterPro" id="IPR036396">
    <property type="entry name" value="Cyt_P450_sf"/>
</dbReference>
<evidence type="ECO:0008006" key="10">
    <source>
        <dbReference type="Google" id="ProtNLM"/>
    </source>
</evidence>
<dbReference type="InterPro" id="IPR001128">
    <property type="entry name" value="Cyt_P450"/>
</dbReference>
<dbReference type="FunCoup" id="E9G4T8">
    <property type="interactions" value="157"/>
</dbReference>
<feature type="binding site" description="axial binding residue" evidence="5">
    <location>
        <position position="466"/>
    </location>
    <ligand>
        <name>heme</name>
        <dbReference type="ChEBI" id="CHEBI:30413"/>
    </ligand>
    <ligandPart>
        <name>Fe</name>
        <dbReference type="ChEBI" id="CHEBI:18248"/>
    </ligandPart>
</feature>
<dbReference type="EMBL" id="GL732532">
    <property type="protein sequence ID" value="EFX85356.1"/>
    <property type="molecule type" value="Genomic_DNA"/>
</dbReference>
<dbReference type="GO" id="GO:0020037">
    <property type="term" value="F:heme binding"/>
    <property type="evidence" value="ECO:0000318"/>
    <property type="project" value="GO_Central"/>
</dbReference>
<dbReference type="GO" id="GO:0005506">
    <property type="term" value="F:iron ion binding"/>
    <property type="evidence" value="ECO:0007669"/>
    <property type="project" value="InterPro"/>
</dbReference>
<dbReference type="OrthoDB" id="1055148at2759"/>
<dbReference type="PRINTS" id="PR00385">
    <property type="entry name" value="P450"/>
</dbReference>
<name>E9G4T8_DAPPU</name>
<dbReference type="InterPro" id="IPR002401">
    <property type="entry name" value="Cyt_P450_E_grp-I"/>
</dbReference>
<dbReference type="GO" id="GO:0005737">
    <property type="term" value="C:cytoplasm"/>
    <property type="evidence" value="ECO:0000318"/>
    <property type="project" value="GO_Central"/>
</dbReference>
<dbReference type="PANTHER" id="PTHR24300">
    <property type="entry name" value="CYTOCHROME P450 508A4-RELATED"/>
    <property type="match status" value="1"/>
</dbReference>